<dbReference type="EMBL" id="JMSN01000032">
    <property type="protein sequence ID" value="KDN46984.1"/>
    <property type="molecule type" value="Genomic_DNA"/>
</dbReference>
<organism evidence="2 3">
    <name type="scientific">Tilletiaria anomala (strain ATCC 24038 / CBS 436.72 / UBC 951)</name>
    <dbReference type="NCBI Taxonomy" id="1037660"/>
    <lineage>
        <taxon>Eukaryota</taxon>
        <taxon>Fungi</taxon>
        <taxon>Dikarya</taxon>
        <taxon>Basidiomycota</taxon>
        <taxon>Ustilaginomycotina</taxon>
        <taxon>Exobasidiomycetes</taxon>
        <taxon>Georgefischeriales</taxon>
        <taxon>Tilletiariaceae</taxon>
        <taxon>Tilletiaria</taxon>
    </lineage>
</organism>
<feature type="compositionally biased region" description="Polar residues" evidence="1">
    <location>
        <begin position="747"/>
        <end position="773"/>
    </location>
</feature>
<feature type="compositionally biased region" description="Low complexity" evidence="1">
    <location>
        <begin position="801"/>
        <end position="812"/>
    </location>
</feature>
<dbReference type="HOGENOM" id="CLU_295981_0_0_1"/>
<feature type="compositionally biased region" description="Low complexity" evidence="1">
    <location>
        <begin position="353"/>
        <end position="362"/>
    </location>
</feature>
<feature type="region of interest" description="Disordered" evidence="1">
    <location>
        <begin position="29"/>
        <end position="64"/>
    </location>
</feature>
<feature type="compositionally biased region" description="Polar residues" evidence="1">
    <location>
        <begin position="216"/>
        <end position="226"/>
    </location>
</feature>
<feature type="region of interest" description="Disordered" evidence="1">
    <location>
        <begin position="747"/>
        <end position="779"/>
    </location>
</feature>
<feature type="region of interest" description="Disordered" evidence="1">
    <location>
        <begin position="711"/>
        <end position="735"/>
    </location>
</feature>
<feature type="compositionally biased region" description="Polar residues" evidence="1">
    <location>
        <begin position="311"/>
        <end position="324"/>
    </location>
</feature>
<feature type="compositionally biased region" description="Gly residues" evidence="1">
    <location>
        <begin position="300"/>
        <end position="309"/>
    </location>
</feature>
<dbReference type="RefSeq" id="XP_013243720.1">
    <property type="nucleotide sequence ID" value="XM_013388266.1"/>
</dbReference>
<gene>
    <name evidence="2" type="ORF">K437DRAFT_102664</name>
</gene>
<dbReference type="AlphaFoldDB" id="A0A066W7C2"/>
<sequence length="1021" mass="104203">MDEMQVWRPCLNIRCGLTAWIALPRQLAERKQPHTDSQLRDYKQTNRYAGEGSMTDPSQTLSIGSVPALATDSPALAQDVGAGTAGQDQAPSGGAATPAVQLPLESSAAAKDATHGHSLPNNASDSSFNIQGSPASPQLSFDELGRPLQLQRGAEAGYTPAPTLTSEYKARGSSSMMGLGISSLFASTSNPVAAVMPPGASLPTPVLFPLRGDSVSMPSPSVSRGTFPSPPTLPKPAKLPEEAASPPLTTSTKSGFRARLFSRSKASFSATPPSLAPTGDSVPSLPLSPPPAGPATSMGTEGGASGKGRQGTEQFENDLVSSMTLPPGSATAGKVGGVESLEEVGEAGESIKGATAAGAEPGTTDRLRRDIGQLESDLGSSMAPPIAQRQGARVRPQPIDTSVQMKEGIISATGSSSSMEAPTPRSRDTASPPVSTSAAGAGSSFLGSGFARGMFDGLRRGGSASKKEGQLGSNVGSKGKSREPDSPLSASVLGAPLAVFGPDERLPRSREDSGPHEMGRSYSTAYAPPPHAVNVRLGLLASADNIITPPSVSSPRLGPRLHQSQSQDQFRPPPHLRSASVGGVSSNAHDIISKTSSAPASAASAPGPASHSAFVKVATYPANRSFPNSGSVLPDSASNDSAPTAPGTYSAAAGRADEARYMLMSAPKSLSFFGIQPKNAAASAPVGEKAAAAAACAAATATAIAARKKDAAGPGWHQDEIGDGDEGGNVASSLPSGASEAIISRHQSVSGMSDGTMVTASTGPHSRTESFSGPSIAGDMREGQFSLHALAPGSKTPMQESSSGSVASPSSSEGLRFATPSKWPTASSTTFQRPSLKTRDSEISLPELTKVGSYSDSGHESAFSASPPEVPMLRRLGATRRTSFLPPAAELTHSSSAGCGNTPIGSAGSFGAGLSGSAAPSPASQPESAPGTRTGGGHKWHSRMLSASQLSKLNPGTRILADLEATQPVAPRALVPAGKSRRVIVRRASWPFESKEAAKSKAKKGARHRELLHYFFRWGPA</sequence>
<protein>
    <submittedName>
        <fullName evidence="2">Uncharacterized protein</fullName>
    </submittedName>
</protein>
<feature type="compositionally biased region" description="Basic and acidic residues" evidence="1">
    <location>
        <begin position="29"/>
        <end position="44"/>
    </location>
</feature>
<feature type="compositionally biased region" description="Polar residues" evidence="1">
    <location>
        <begin position="119"/>
        <end position="139"/>
    </location>
</feature>
<evidence type="ECO:0000313" key="3">
    <source>
        <dbReference type="Proteomes" id="UP000027361"/>
    </source>
</evidence>
<feature type="compositionally biased region" description="Basic and acidic residues" evidence="1">
    <location>
        <begin position="363"/>
        <end position="372"/>
    </location>
</feature>
<feature type="region of interest" description="Disordered" evidence="1">
    <location>
        <begin position="109"/>
        <end position="141"/>
    </location>
</feature>
<name>A0A066W7C2_TILAU</name>
<feature type="region of interest" description="Disordered" evidence="1">
    <location>
        <begin position="910"/>
        <end position="940"/>
    </location>
</feature>
<feature type="region of interest" description="Disordered" evidence="1">
    <location>
        <begin position="79"/>
        <end position="98"/>
    </location>
</feature>
<comment type="caution">
    <text evidence="2">The sequence shown here is derived from an EMBL/GenBank/DDBJ whole genome shotgun (WGS) entry which is preliminary data.</text>
</comment>
<dbReference type="InParanoid" id="A0A066W7C2"/>
<evidence type="ECO:0000256" key="1">
    <source>
        <dbReference type="SAM" id="MobiDB-lite"/>
    </source>
</evidence>
<feature type="compositionally biased region" description="Polar residues" evidence="1">
    <location>
        <begin position="630"/>
        <end position="642"/>
    </location>
</feature>
<accession>A0A066W7C2</accession>
<reference evidence="2 3" key="1">
    <citation type="submission" date="2014-05" db="EMBL/GenBank/DDBJ databases">
        <title>Draft genome sequence of a rare smut relative, Tilletiaria anomala UBC 951.</title>
        <authorList>
            <consortium name="DOE Joint Genome Institute"/>
            <person name="Toome M."/>
            <person name="Kuo A."/>
            <person name="Henrissat B."/>
            <person name="Lipzen A."/>
            <person name="Tritt A."/>
            <person name="Yoshinaga Y."/>
            <person name="Zane M."/>
            <person name="Barry K."/>
            <person name="Grigoriev I.V."/>
            <person name="Spatafora J.W."/>
            <person name="Aimea M.C."/>
        </authorList>
    </citation>
    <scope>NUCLEOTIDE SEQUENCE [LARGE SCALE GENOMIC DNA]</scope>
    <source>
        <strain evidence="2 3">UBC 951</strain>
    </source>
</reference>
<feature type="compositionally biased region" description="Basic and acidic residues" evidence="1">
    <location>
        <begin position="502"/>
        <end position="519"/>
    </location>
</feature>
<feature type="region of interest" description="Disordered" evidence="1">
    <location>
        <begin position="791"/>
        <end position="870"/>
    </location>
</feature>
<feature type="compositionally biased region" description="Polar residues" evidence="1">
    <location>
        <begin position="822"/>
        <end position="835"/>
    </location>
</feature>
<dbReference type="Proteomes" id="UP000027361">
    <property type="component" value="Unassembled WGS sequence"/>
</dbReference>
<feature type="compositionally biased region" description="Low complexity" evidence="1">
    <location>
        <begin position="437"/>
        <end position="451"/>
    </location>
</feature>
<feature type="region of interest" description="Disordered" evidence="1">
    <location>
        <begin position="216"/>
        <end position="528"/>
    </location>
</feature>
<feature type="compositionally biased region" description="Low complexity" evidence="1">
    <location>
        <begin position="915"/>
        <end position="931"/>
    </location>
</feature>
<feature type="region of interest" description="Disordered" evidence="1">
    <location>
        <begin position="550"/>
        <end position="585"/>
    </location>
</feature>
<keyword evidence="3" id="KW-1185">Reference proteome</keyword>
<dbReference type="GeneID" id="25261224"/>
<evidence type="ECO:0000313" key="2">
    <source>
        <dbReference type="EMBL" id="KDN46984.1"/>
    </source>
</evidence>
<feature type="region of interest" description="Disordered" evidence="1">
    <location>
        <begin position="630"/>
        <end position="650"/>
    </location>
</feature>
<proteinExistence type="predicted"/>